<evidence type="ECO:0008006" key="3">
    <source>
        <dbReference type="Google" id="ProtNLM"/>
    </source>
</evidence>
<name>A0ABP3IT29_9ACTN</name>
<accession>A0ABP3IT29</accession>
<organism evidence="1 2">
    <name type="scientific">Streptomyces luteireticuli</name>
    <dbReference type="NCBI Taxonomy" id="173858"/>
    <lineage>
        <taxon>Bacteria</taxon>
        <taxon>Bacillati</taxon>
        <taxon>Actinomycetota</taxon>
        <taxon>Actinomycetes</taxon>
        <taxon>Kitasatosporales</taxon>
        <taxon>Streptomycetaceae</taxon>
        <taxon>Streptomyces</taxon>
    </lineage>
</organism>
<comment type="caution">
    <text evidence="1">The sequence shown here is derived from an EMBL/GenBank/DDBJ whole genome shotgun (WGS) entry which is preliminary data.</text>
</comment>
<evidence type="ECO:0000313" key="1">
    <source>
        <dbReference type="EMBL" id="GAA0423840.1"/>
    </source>
</evidence>
<dbReference type="RefSeq" id="WP_344028847.1">
    <property type="nucleotide sequence ID" value="NZ_BAAABX010000055.1"/>
</dbReference>
<sequence>MIPAAAPAFGETVMVLCSAAVRDVYGNDVPGPVLEHPVHGCAVAPASGPGPGQSGELTTGRDTITEQLLVYPPPGADIRPTDRLRIRGLDYEVHGPVHDYRSPLTGTRAGAEVTARRVTG</sequence>
<reference evidence="2" key="1">
    <citation type="journal article" date="2019" name="Int. J. Syst. Evol. Microbiol.">
        <title>The Global Catalogue of Microorganisms (GCM) 10K type strain sequencing project: providing services to taxonomists for standard genome sequencing and annotation.</title>
        <authorList>
            <consortium name="The Broad Institute Genomics Platform"/>
            <consortium name="The Broad Institute Genome Sequencing Center for Infectious Disease"/>
            <person name="Wu L."/>
            <person name="Ma J."/>
        </authorList>
    </citation>
    <scope>NUCLEOTIDE SEQUENCE [LARGE SCALE GENOMIC DNA]</scope>
    <source>
        <strain evidence="2">JCM 4788</strain>
    </source>
</reference>
<keyword evidence="2" id="KW-1185">Reference proteome</keyword>
<evidence type="ECO:0000313" key="2">
    <source>
        <dbReference type="Proteomes" id="UP001500879"/>
    </source>
</evidence>
<dbReference type="Proteomes" id="UP001500879">
    <property type="component" value="Unassembled WGS sequence"/>
</dbReference>
<gene>
    <name evidence="1" type="ORF">GCM10010357_51640</name>
</gene>
<dbReference type="EMBL" id="BAAABX010000055">
    <property type="protein sequence ID" value="GAA0423840.1"/>
    <property type="molecule type" value="Genomic_DNA"/>
</dbReference>
<proteinExistence type="predicted"/>
<protein>
    <recommendedName>
        <fullName evidence="3">Head-tail adaptor protein</fullName>
    </recommendedName>
</protein>